<accession>A0A521CUJ7</accession>
<protein>
    <submittedName>
        <fullName evidence="1">Uncharacterized protein</fullName>
    </submittedName>
</protein>
<dbReference type="Proteomes" id="UP000315636">
    <property type="component" value="Unassembled WGS sequence"/>
</dbReference>
<dbReference type="AlphaFoldDB" id="A0A521CUJ7"/>
<evidence type="ECO:0000313" key="1">
    <source>
        <dbReference type="EMBL" id="SMO63102.1"/>
    </source>
</evidence>
<proteinExistence type="predicted"/>
<sequence length="72" mass="8618">MRRFLSVLLIGSAATMLFRRSRRGQDFMDRMMGNRMGMMRTPRWIRDMGMNMTFARIASQVLGRKLVRRFSR</sequence>
<name>A0A521CUJ7_9BACL</name>
<organism evidence="1 2">
    <name type="scientific">Melghirimyces algeriensis</name>
    <dbReference type="NCBI Taxonomy" id="910412"/>
    <lineage>
        <taxon>Bacteria</taxon>
        <taxon>Bacillati</taxon>
        <taxon>Bacillota</taxon>
        <taxon>Bacilli</taxon>
        <taxon>Bacillales</taxon>
        <taxon>Thermoactinomycetaceae</taxon>
        <taxon>Melghirimyces</taxon>
    </lineage>
</organism>
<dbReference type="RefSeq" id="WP_142505260.1">
    <property type="nucleotide sequence ID" value="NZ_FXTI01000004.1"/>
</dbReference>
<keyword evidence="2" id="KW-1185">Reference proteome</keyword>
<gene>
    <name evidence="1" type="ORF">SAMN06264849_104198</name>
</gene>
<dbReference type="EMBL" id="FXTI01000004">
    <property type="protein sequence ID" value="SMO63102.1"/>
    <property type="molecule type" value="Genomic_DNA"/>
</dbReference>
<reference evidence="1 2" key="1">
    <citation type="submission" date="2017-05" db="EMBL/GenBank/DDBJ databases">
        <authorList>
            <person name="Varghese N."/>
            <person name="Submissions S."/>
        </authorList>
    </citation>
    <scope>NUCLEOTIDE SEQUENCE [LARGE SCALE GENOMIC DNA]</scope>
    <source>
        <strain evidence="1 2">DSM 45474</strain>
    </source>
</reference>
<evidence type="ECO:0000313" key="2">
    <source>
        <dbReference type="Proteomes" id="UP000315636"/>
    </source>
</evidence>